<evidence type="ECO:0000259" key="3">
    <source>
        <dbReference type="Pfam" id="PF12229"/>
    </source>
</evidence>
<evidence type="ECO:0000313" key="4">
    <source>
        <dbReference type="EMBL" id="MEJ5944952.1"/>
    </source>
</evidence>
<dbReference type="EMBL" id="JBBIAA010000004">
    <property type="protein sequence ID" value="MEJ5944952.1"/>
    <property type="molecule type" value="Genomic_DNA"/>
</dbReference>
<dbReference type="RefSeq" id="WP_339574331.1">
    <property type="nucleotide sequence ID" value="NZ_JBBIAA010000004.1"/>
</dbReference>
<proteinExistence type="predicted"/>
<feature type="region of interest" description="Disordered" evidence="1">
    <location>
        <begin position="531"/>
        <end position="557"/>
    </location>
</feature>
<dbReference type="InterPro" id="IPR007391">
    <property type="entry name" value="Vancomycin_resist_VanW"/>
</dbReference>
<keyword evidence="2" id="KW-1133">Transmembrane helix</keyword>
<gene>
    <name evidence="4" type="ORF">WDZ17_06540</name>
</gene>
<dbReference type="PANTHER" id="PTHR35788:SF1">
    <property type="entry name" value="EXPORTED PROTEIN"/>
    <property type="match status" value="1"/>
</dbReference>
<comment type="caution">
    <text evidence="4">The sequence shown here is derived from an EMBL/GenBank/DDBJ whole genome shotgun (WGS) entry which is preliminary data.</text>
</comment>
<keyword evidence="2" id="KW-0812">Transmembrane</keyword>
<dbReference type="InterPro" id="IPR022029">
    <property type="entry name" value="YoaR-like_PG-bd"/>
</dbReference>
<feature type="compositionally biased region" description="Basic and acidic residues" evidence="1">
    <location>
        <begin position="1"/>
        <end position="14"/>
    </location>
</feature>
<evidence type="ECO:0000256" key="2">
    <source>
        <dbReference type="SAM" id="Phobius"/>
    </source>
</evidence>
<dbReference type="Proteomes" id="UP001387100">
    <property type="component" value="Unassembled WGS sequence"/>
</dbReference>
<feature type="compositionally biased region" description="Low complexity" evidence="1">
    <location>
        <begin position="17"/>
        <end position="29"/>
    </location>
</feature>
<dbReference type="Pfam" id="PF12229">
    <property type="entry name" value="PG_binding_4"/>
    <property type="match status" value="1"/>
</dbReference>
<feature type="region of interest" description="Disordered" evidence="1">
    <location>
        <begin position="1"/>
        <end position="30"/>
    </location>
</feature>
<sequence length="598" mass="60755">MPSTDDARTPERPDGPPSAGGAPASGGAPVRRRRRWPWVVGGAAVLVVAGYGTAAAVTADRVASGTTVQGVAVGGLYRDAALERLRTELLPRAEEPVAVDVAGRDAEVVPADAGLTLDPAATVDGLVGFSLDPRLLWAQVSGEGEEVAPAADVDEDALAAAVTELAGRVDAEPVEGAVTFDAEGYDVVDARAGTTLQREDAAAALEDAWPEVLAPGAEPVALAADAPAPVVGQAAVDDVVASFAAPATAGPLPVRVGSASTELAVAAVAPTLSAPPGEGDAAGTLVPTVDAGALREALLEDSPELDAAPRDATVELSGGRPVVVPAVVGRSVDADALGPAALAALARPPGDAARVAEVPSAEVAPDRTTADARALGVTEVISEFSTPLRGSNAGRLQNVQAAARSVDGTLVAPGEVFDLNDVLGRRTAAAGYAEATIISGGRYVESYGGGVSQISTTVYNGAFFAGLEILTHQPHSFYISRYPEGREATLDFDSIDMRFRNDTGTGVLVQMSAGSSASGDVTVRFWGTDSSDVDTSTSARRDITQPESRELSSDDCIPSSASEGFTVTVTRTVRRGGSVVHDDRDVVTYDPVPGITCV</sequence>
<keyword evidence="5" id="KW-1185">Reference proteome</keyword>
<keyword evidence="2" id="KW-0472">Membrane</keyword>
<dbReference type="PANTHER" id="PTHR35788">
    <property type="entry name" value="EXPORTED PROTEIN-RELATED"/>
    <property type="match status" value="1"/>
</dbReference>
<dbReference type="Pfam" id="PF04294">
    <property type="entry name" value="VanW"/>
    <property type="match status" value="1"/>
</dbReference>
<accession>A0ABU8RIP9</accession>
<evidence type="ECO:0000313" key="5">
    <source>
        <dbReference type="Proteomes" id="UP001387100"/>
    </source>
</evidence>
<feature type="domain" description="YoaR-like putative peptidoglycan binding" evidence="3">
    <location>
        <begin position="283"/>
        <end position="346"/>
    </location>
</feature>
<dbReference type="InterPro" id="IPR052913">
    <property type="entry name" value="Glycopeptide_resist_protein"/>
</dbReference>
<feature type="compositionally biased region" description="Basic and acidic residues" evidence="1">
    <location>
        <begin position="539"/>
        <end position="552"/>
    </location>
</feature>
<organism evidence="4 5">
    <name type="scientific">Pseudokineococcus basanitobsidens</name>
    <dbReference type="NCBI Taxonomy" id="1926649"/>
    <lineage>
        <taxon>Bacteria</taxon>
        <taxon>Bacillati</taxon>
        <taxon>Actinomycetota</taxon>
        <taxon>Actinomycetes</taxon>
        <taxon>Kineosporiales</taxon>
        <taxon>Kineosporiaceae</taxon>
        <taxon>Pseudokineococcus</taxon>
    </lineage>
</organism>
<name>A0ABU8RIP9_9ACTN</name>
<protein>
    <submittedName>
        <fullName evidence="4">VanW family protein</fullName>
    </submittedName>
</protein>
<reference evidence="4 5" key="1">
    <citation type="journal article" date="2017" name="Int. J. Syst. Evol. Microbiol.">
        <title>Pseudokineococcus basanitobsidens sp. nov., isolated from volcanic rock.</title>
        <authorList>
            <person name="Lee D.W."/>
            <person name="Park M.Y."/>
            <person name="Kim J.J."/>
            <person name="Kim B.S."/>
        </authorList>
    </citation>
    <scope>NUCLEOTIDE SEQUENCE [LARGE SCALE GENOMIC DNA]</scope>
    <source>
        <strain evidence="4 5">DSM 103726</strain>
    </source>
</reference>
<evidence type="ECO:0000256" key="1">
    <source>
        <dbReference type="SAM" id="MobiDB-lite"/>
    </source>
</evidence>
<feature type="transmembrane region" description="Helical" evidence="2">
    <location>
        <begin position="38"/>
        <end position="59"/>
    </location>
</feature>